<protein>
    <submittedName>
        <fullName evidence="1">Class I SAM-dependent methyltransferase</fullName>
    </submittedName>
</protein>
<dbReference type="RefSeq" id="WP_153353924.1">
    <property type="nucleotide sequence ID" value="NZ_WIXI01000041.1"/>
</dbReference>
<dbReference type="EMBL" id="WIXI01000041">
    <property type="protein sequence ID" value="MQY46427.1"/>
    <property type="molecule type" value="Genomic_DNA"/>
</dbReference>
<gene>
    <name evidence="1" type="ORF">GAO09_10255</name>
</gene>
<name>A0A6A8A965_9HYPH</name>
<reference evidence="1 2" key="1">
    <citation type="submission" date="2019-11" db="EMBL/GenBank/DDBJ databases">
        <title>Genome analysis of Rhizobacterium cereale a novel genus and species isolated from maize roots in North Spain.</title>
        <authorList>
            <person name="Menendez E."/>
            <person name="Flores-Felix J.D."/>
            <person name="Ramirez-Bahena M.-H."/>
            <person name="Igual J.M."/>
            <person name="Garcia-Fraile P."/>
            <person name="Peix A."/>
            <person name="Velazquez E."/>
        </authorList>
    </citation>
    <scope>NUCLEOTIDE SEQUENCE [LARGE SCALE GENOMIC DNA]</scope>
    <source>
        <strain evidence="1 2">RZME27</strain>
    </source>
</reference>
<sequence>MMDPDLLQRWRNAPRLNDFSAFFERTAAGQGGAPDLGEPRLDLGLLDFDLESAVFADTHKRLWGPFDFHYFASIPYRLEEECRMGPALVRTALETWARHARPASIYTLGTGTGCLARTVALLGAGRIEALCCSPTAANREAFLANRASDHAHFHLGPFFELDADRYATDPDLRRFAGGFDILFEDTTFQMYDRDRVRQIEFVYPRIRAGGLLIQVQKLAHLDADEYQARERQKDDLFKSRYFSPVLISDKKEEVLGTMTNMQVDKDATVGALKSFFRYSVATWNSGNFYTIISSNSRVAIIDFLSLLLKPAIPPAFSYADLPAVWIDTVTDPIAPALAWRRPNTMDGLAADQRLAS</sequence>
<proteinExistence type="predicted"/>
<dbReference type="CDD" id="cd02440">
    <property type="entry name" value="AdoMet_MTases"/>
    <property type="match status" value="1"/>
</dbReference>
<evidence type="ECO:0000313" key="1">
    <source>
        <dbReference type="EMBL" id="MQY46427.1"/>
    </source>
</evidence>
<dbReference type="Proteomes" id="UP000435138">
    <property type="component" value="Unassembled WGS sequence"/>
</dbReference>
<keyword evidence="1" id="KW-0489">Methyltransferase</keyword>
<keyword evidence="2" id="KW-1185">Reference proteome</keyword>
<dbReference type="SUPFAM" id="SSF53335">
    <property type="entry name" value="S-adenosyl-L-methionine-dependent methyltransferases"/>
    <property type="match status" value="1"/>
</dbReference>
<keyword evidence="1" id="KW-0808">Transferase</keyword>
<comment type="caution">
    <text evidence="1">The sequence shown here is derived from an EMBL/GenBank/DDBJ whole genome shotgun (WGS) entry which is preliminary data.</text>
</comment>
<dbReference type="GO" id="GO:0008168">
    <property type="term" value="F:methyltransferase activity"/>
    <property type="evidence" value="ECO:0007669"/>
    <property type="project" value="UniProtKB-KW"/>
</dbReference>
<dbReference type="AlphaFoldDB" id="A0A6A8A965"/>
<dbReference type="Gene3D" id="3.40.50.150">
    <property type="entry name" value="Vaccinia Virus protein VP39"/>
    <property type="match status" value="1"/>
</dbReference>
<organism evidence="1 2">
    <name type="scientific">Endobacterium cereale</name>
    <dbReference type="NCBI Taxonomy" id="2663029"/>
    <lineage>
        <taxon>Bacteria</taxon>
        <taxon>Pseudomonadati</taxon>
        <taxon>Pseudomonadota</taxon>
        <taxon>Alphaproteobacteria</taxon>
        <taxon>Hyphomicrobiales</taxon>
        <taxon>Rhizobiaceae</taxon>
        <taxon>Endobacterium</taxon>
    </lineage>
</organism>
<evidence type="ECO:0000313" key="2">
    <source>
        <dbReference type="Proteomes" id="UP000435138"/>
    </source>
</evidence>
<dbReference type="GO" id="GO:0032259">
    <property type="term" value="P:methylation"/>
    <property type="evidence" value="ECO:0007669"/>
    <property type="project" value="UniProtKB-KW"/>
</dbReference>
<accession>A0A6A8A965</accession>
<dbReference type="InterPro" id="IPR029063">
    <property type="entry name" value="SAM-dependent_MTases_sf"/>
</dbReference>